<dbReference type="PANTHER" id="PTHR21562">
    <property type="entry name" value="NOTUM-RELATED"/>
    <property type="match status" value="1"/>
</dbReference>
<feature type="chain" id="PRO_5012919462" evidence="1">
    <location>
        <begin position="26"/>
        <end position="355"/>
    </location>
</feature>
<evidence type="ECO:0000256" key="1">
    <source>
        <dbReference type="SAM" id="SignalP"/>
    </source>
</evidence>
<protein>
    <submittedName>
        <fullName evidence="2">Esterase</fullName>
    </submittedName>
</protein>
<dbReference type="GO" id="GO:0016787">
    <property type="term" value="F:hydrolase activity"/>
    <property type="evidence" value="ECO:0007669"/>
    <property type="project" value="InterPro"/>
</dbReference>
<dbReference type="OrthoDB" id="9802991at2"/>
<evidence type="ECO:0000313" key="2">
    <source>
        <dbReference type="EMBL" id="ATB28142.1"/>
    </source>
</evidence>
<reference evidence="2 3" key="1">
    <citation type="submission" date="2017-06" db="EMBL/GenBank/DDBJ databases">
        <authorList>
            <person name="Kim H.J."/>
            <person name="Triplett B.A."/>
        </authorList>
    </citation>
    <scope>NUCLEOTIDE SEQUENCE [LARGE SCALE GENOMIC DNA]</scope>
    <source>
        <strain evidence="2 3">DSM 14713</strain>
    </source>
</reference>
<evidence type="ECO:0000313" key="3">
    <source>
        <dbReference type="Proteomes" id="UP000217289"/>
    </source>
</evidence>
<keyword evidence="3" id="KW-1185">Reference proteome</keyword>
<dbReference type="InterPro" id="IPR004963">
    <property type="entry name" value="PAE/NOTUM"/>
</dbReference>
<dbReference type="Pfam" id="PF03283">
    <property type="entry name" value="PAE"/>
    <property type="match status" value="1"/>
</dbReference>
<dbReference type="PROSITE" id="PS51257">
    <property type="entry name" value="PROKAR_LIPOPROTEIN"/>
    <property type="match status" value="1"/>
</dbReference>
<proteinExistence type="predicted"/>
<keyword evidence="1" id="KW-0732">Signal</keyword>
<accession>A0A250IAF5</accession>
<dbReference type="Proteomes" id="UP000217289">
    <property type="component" value="Chromosome"/>
</dbReference>
<gene>
    <name evidence="2" type="ORF">MEBOL_001588</name>
</gene>
<dbReference type="EMBL" id="CP022163">
    <property type="protein sequence ID" value="ATB28142.1"/>
    <property type="molecule type" value="Genomic_DNA"/>
</dbReference>
<dbReference type="PANTHER" id="PTHR21562:SF83">
    <property type="entry name" value="PECTIN ACETYLESTERASE 4"/>
    <property type="match status" value="1"/>
</dbReference>
<dbReference type="RefSeq" id="WP_095976851.1">
    <property type="nucleotide sequence ID" value="NZ_CP022163.1"/>
</dbReference>
<name>A0A250IAF5_9BACT</name>
<sequence length="355" mass="38139">MRGRVETRSAWAVFAALVTALGVGCGDNAPPVATTPGNWGWVPVPESTCDEGTPTGLGSNLAEGGGKNLVIYFSGGGACWDATTCLVSNRSLHGPFTETLFNAFKDNTLKGSILDRGLANNPYKDWNLFFLPYCTGDLHIGDADQVYTTGSTTKTIRHRGRANTEAFLARIAATVPEPEQVLVTGSSAGGFGAALNYTLVRSTFPHAKVFLVDDAGPLFNNDALAPALRTAWAKAWNYDAVIDSIDPAVKDDFSALYPALARKYPNDRMALLSSLRDKTIRGYFELTPDAFETALRDLDTTVLAPLPNTRSFITSGEGHTLLSRPAGQNSGGMTLLDWLQRMHTASDDAWTSVRP</sequence>
<organism evidence="2 3">
    <name type="scientific">Melittangium boletus DSM 14713</name>
    <dbReference type="NCBI Taxonomy" id="1294270"/>
    <lineage>
        <taxon>Bacteria</taxon>
        <taxon>Pseudomonadati</taxon>
        <taxon>Myxococcota</taxon>
        <taxon>Myxococcia</taxon>
        <taxon>Myxococcales</taxon>
        <taxon>Cystobacterineae</taxon>
        <taxon>Archangiaceae</taxon>
        <taxon>Melittangium</taxon>
    </lineage>
</organism>
<dbReference type="AlphaFoldDB" id="A0A250IAF5"/>
<feature type="signal peptide" evidence="1">
    <location>
        <begin position="1"/>
        <end position="25"/>
    </location>
</feature>
<dbReference type="KEGG" id="mbd:MEBOL_001588"/>